<sequence length="236" mass="26785">MKGKKINYQKIFNYFVLISLILTIIFLVWAMIAAPSVMNPSDPFARTKNDYVLILSQCILGVVAMFLPGVFERKFKIEIPSNMLILYTIFLYCAIYLGEVKSFYYNVPHWDTILHTFSGAMLGALGFSFVTLLNKTETVPINLSPLFVVIFSFCFAVTLGVFWEIYEFTFDGLLGLNMQKFALEGGVDLLGRAALVDTMKDLIVDCLGALIMSIIGYISLIYEKGWIEKLQLKKKR</sequence>
<proteinExistence type="predicted"/>
<dbReference type="OrthoDB" id="4966203at2"/>
<name>A0A173Z7Q3_9CLOT</name>
<keyword evidence="1" id="KW-0812">Transmembrane</keyword>
<dbReference type="InterPro" id="IPR014509">
    <property type="entry name" value="YjdF-like"/>
</dbReference>
<evidence type="ECO:0000256" key="1">
    <source>
        <dbReference type="SAM" id="Phobius"/>
    </source>
</evidence>
<keyword evidence="1" id="KW-1133">Transmembrane helix</keyword>
<evidence type="ECO:0000313" key="2">
    <source>
        <dbReference type="EMBL" id="CUN71506.1"/>
    </source>
</evidence>
<dbReference type="RefSeq" id="WP_055263381.1">
    <property type="nucleotide sequence ID" value="NZ_CABIXQ010000002.1"/>
</dbReference>
<accession>A0A173Z7Q3</accession>
<dbReference type="Pfam" id="PF09997">
    <property type="entry name" value="DUF2238"/>
    <property type="match status" value="1"/>
</dbReference>
<organism evidence="2 3">
    <name type="scientific">Clostridium disporicum</name>
    <dbReference type="NCBI Taxonomy" id="84024"/>
    <lineage>
        <taxon>Bacteria</taxon>
        <taxon>Bacillati</taxon>
        <taxon>Bacillota</taxon>
        <taxon>Clostridia</taxon>
        <taxon>Eubacteriales</taxon>
        <taxon>Clostridiaceae</taxon>
        <taxon>Clostridium</taxon>
    </lineage>
</organism>
<feature type="transmembrane region" description="Helical" evidence="1">
    <location>
        <begin position="202"/>
        <end position="222"/>
    </location>
</feature>
<feature type="transmembrane region" description="Helical" evidence="1">
    <location>
        <begin position="12"/>
        <end position="32"/>
    </location>
</feature>
<dbReference type="EMBL" id="CYZX01000002">
    <property type="protein sequence ID" value="CUN71506.1"/>
    <property type="molecule type" value="Genomic_DNA"/>
</dbReference>
<reference evidence="2 3" key="1">
    <citation type="submission" date="2015-09" db="EMBL/GenBank/DDBJ databases">
        <authorList>
            <consortium name="Pathogen Informatics"/>
        </authorList>
    </citation>
    <scope>NUCLEOTIDE SEQUENCE [LARGE SCALE GENOMIC DNA]</scope>
    <source>
        <strain evidence="2 3">2789STDY5834856</strain>
    </source>
</reference>
<feature type="transmembrane region" description="Helical" evidence="1">
    <location>
        <begin position="52"/>
        <end position="71"/>
    </location>
</feature>
<feature type="transmembrane region" description="Helical" evidence="1">
    <location>
        <begin position="145"/>
        <end position="166"/>
    </location>
</feature>
<protein>
    <submittedName>
        <fullName evidence="2">Membrane-spanning protein</fullName>
    </submittedName>
</protein>
<gene>
    <name evidence="2" type="ORF">ERS852471_00391</name>
</gene>
<feature type="transmembrane region" description="Helical" evidence="1">
    <location>
        <begin position="83"/>
        <end position="100"/>
    </location>
</feature>
<keyword evidence="1" id="KW-0472">Membrane</keyword>
<dbReference type="AlphaFoldDB" id="A0A173Z7Q3"/>
<dbReference type="Proteomes" id="UP000095594">
    <property type="component" value="Unassembled WGS sequence"/>
</dbReference>
<evidence type="ECO:0000313" key="3">
    <source>
        <dbReference type="Proteomes" id="UP000095594"/>
    </source>
</evidence>
<feature type="transmembrane region" description="Helical" evidence="1">
    <location>
        <begin position="112"/>
        <end position="133"/>
    </location>
</feature>